<proteinExistence type="predicted"/>
<dbReference type="HOGENOM" id="CLU_1814860_0_0_7"/>
<reference evidence="1 2" key="1">
    <citation type="submission" date="2006-10" db="EMBL/GenBank/DDBJ databases">
        <title>Complete sequence of Syntrophobacter fumaroxidans MPOB.</title>
        <authorList>
            <consortium name="US DOE Joint Genome Institute"/>
            <person name="Copeland A."/>
            <person name="Lucas S."/>
            <person name="Lapidus A."/>
            <person name="Barry K."/>
            <person name="Detter J.C."/>
            <person name="Glavina del Rio T."/>
            <person name="Hammon N."/>
            <person name="Israni S."/>
            <person name="Pitluck S."/>
            <person name="Goltsman E.G."/>
            <person name="Martinez M."/>
            <person name="Schmutz J."/>
            <person name="Larimer F."/>
            <person name="Land M."/>
            <person name="Hauser L."/>
            <person name="Kyrpides N."/>
            <person name="Kim E."/>
            <person name="Boone D.R."/>
            <person name="Brockman F."/>
            <person name="Culley D."/>
            <person name="Ferry J."/>
            <person name="Gunsalus R."/>
            <person name="McInerney M.J."/>
            <person name="Morrison M."/>
            <person name="Plugge C."/>
            <person name="Rohlin L."/>
            <person name="Scholten J."/>
            <person name="Sieber J."/>
            <person name="Stams A.J.M."/>
            <person name="Worm P."/>
            <person name="Henstra A.M."/>
            <person name="Richardson P."/>
        </authorList>
    </citation>
    <scope>NUCLEOTIDE SEQUENCE [LARGE SCALE GENOMIC DNA]</scope>
    <source>
        <strain evidence="2">DSM 10017 / MPOB</strain>
    </source>
</reference>
<organism evidence="1 2">
    <name type="scientific">Syntrophobacter fumaroxidans (strain DSM 10017 / MPOB)</name>
    <dbReference type="NCBI Taxonomy" id="335543"/>
    <lineage>
        <taxon>Bacteria</taxon>
        <taxon>Pseudomonadati</taxon>
        <taxon>Thermodesulfobacteriota</taxon>
        <taxon>Syntrophobacteria</taxon>
        <taxon>Syntrophobacterales</taxon>
        <taxon>Syntrophobacteraceae</taxon>
        <taxon>Syntrophobacter</taxon>
    </lineage>
</organism>
<dbReference type="InParanoid" id="A0LMI7"/>
<dbReference type="STRING" id="335543.Sfum_2965"/>
<dbReference type="KEGG" id="sfu:Sfum_2965"/>
<name>A0LMI7_SYNFM</name>
<evidence type="ECO:0000313" key="1">
    <source>
        <dbReference type="EMBL" id="ABK18639.1"/>
    </source>
</evidence>
<protein>
    <submittedName>
        <fullName evidence="1">Uncharacterized protein</fullName>
    </submittedName>
</protein>
<sequence>MKNLPRNPGMIATGSCAGGPHWTVDPAWSGVQEVSSPVRPSLELGHEHVLPTLDFMTEDRMRLKRRKKKRGLSISIKNEADEKSETTACSALCNPGEAGRSFHHECESGESGWRKAGVGFRRLRLECRWNNTRSREDMSKET</sequence>
<dbReference type="EMBL" id="CP000478">
    <property type="protein sequence ID" value="ABK18639.1"/>
    <property type="molecule type" value="Genomic_DNA"/>
</dbReference>
<gene>
    <name evidence="1" type="ordered locus">Sfum_2965</name>
</gene>
<dbReference type="Proteomes" id="UP000001784">
    <property type="component" value="Chromosome"/>
</dbReference>
<evidence type="ECO:0000313" key="2">
    <source>
        <dbReference type="Proteomes" id="UP000001784"/>
    </source>
</evidence>
<keyword evidence="2" id="KW-1185">Reference proteome</keyword>
<accession>A0LMI7</accession>
<dbReference type="AlphaFoldDB" id="A0LMI7"/>